<evidence type="ECO:0000259" key="12">
    <source>
        <dbReference type="Pfam" id="PF02558"/>
    </source>
</evidence>
<dbReference type="RefSeq" id="WP_053427383.1">
    <property type="nucleotide sequence ID" value="NZ_JAMQJB010000007.1"/>
</dbReference>
<comment type="caution">
    <text evidence="14">The sequence shown here is derived from an EMBL/GenBank/DDBJ whole genome shotgun (WGS) entry which is preliminary data.</text>
</comment>
<evidence type="ECO:0000256" key="7">
    <source>
        <dbReference type="ARBA" id="ARBA00022857"/>
    </source>
</evidence>
<dbReference type="InterPro" id="IPR013752">
    <property type="entry name" value="KPA_reductase"/>
</dbReference>
<gene>
    <name evidence="14" type="ORF">AF331_07030</name>
</gene>
<proteinExistence type="inferred from homology"/>
<comment type="similarity">
    <text evidence="3 11">Belongs to the ketopantoate reductase family.</text>
</comment>
<evidence type="ECO:0000256" key="3">
    <source>
        <dbReference type="ARBA" id="ARBA00007870"/>
    </source>
</evidence>
<dbReference type="InterPro" id="IPR050838">
    <property type="entry name" value="Ketopantoate_reductase"/>
</dbReference>
<reference evidence="15" key="1">
    <citation type="submission" date="2015-07" db="EMBL/GenBank/DDBJ databases">
        <title>Fjat-14235 jcm11544.</title>
        <authorList>
            <person name="Liu B."/>
            <person name="Wang J."/>
            <person name="Zhu Y."/>
            <person name="Liu G."/>
            <person name="Chen Q."/>
            <person name="Chen Z."/>
            <person name="Lan J."/>
            <person name="Che J."/>
            <person name="Ge C."/>
            <person name="Shi H."/>
            <person name="Pan Z."/>
            <person name="Liu X."/>
        </authorList>
    </citation>
    <scope>NUCLEOTIDE SEQUENCE [LARGE SCALE GENOMIC DNA]</scope>
    <source>
        <strain evidence="15">JCM 11544</strain>
    </source>
</reference>
<evidence type="ECO:0000259" key="13">
    <source>
        <dbReference type="Pfam" id="PF08546"/>
    </source>
</evidence>
<dbReference type="InterPro" id="IPR013332">
    <property type="entry name" value="KPR_N"/>
</dbReference>
<evidence type="ECO:0000256" key="1">
    <source>
        <dbReference type="ARBA" id="ARBA00002919"/>
    </source>
</evidence>
<dbReference type="UniPathway" id="UPA00028">
    <property type="reaction ID" value="UER00004"/>
</dbReference>
<evidence type="ECO:0000256" key="6">
    <source>
        <dbReference type="ARBA" id="ARBA00022655"/>
    </source>
</evidence>
<evidence type="ECO:0000256" key="11">
    <source>
        <dbReference type="RuleBase" id="RU362068"/>
    </source>
</evidence>
<dbReference type="EMBL" id="LGUE01000001">
    <property type="protein sequence ID" value="KON92202.1"/>
    <property type="molecule type" value="Genomic_DNA"/>
</dbReference>
<organism evidence="14 15">
    <name type="scientific">Rossellomorea marisflavi</name>
    <dbReference type="NCBI Taxonomy" id="189381"/>
    <lineage>
        <taxon>Bacteria</taxon>
        <taxon>Bacillati</taxon>
        <taxon>Bacillota</taxon>
        <taxon>Bacilli</taxon>
        <taxon>Bacillales</taxon>
        <taxon>Bacillaceae</taxon>
        <taxon>Rossellomorea</taxon>
    </lineage>
</organism>
<dbReference type="InterPro" id="IPR008927">
    <property type="entry name" value="6-PGluconate_DH-like_C_sf"/>
</dbReference>
<keyword evidence="8 11" id="KW-0560">Oxidoreductase</keyword>
<evidence type="ECO:0000256" key="8">
    <source>
        <dbReference type="ARBA" id="ARBA00023002"/>
    </source>
</evidence>
<evidence type="ECO:0000256" key="9">
    <source>
        <dbReference type="ARBA" id="ARBA00032024"/>
    </source>
</evidence>
<dbReference type="AlphaFoldDB" id="A0A0M0GRV6"/>
<name>A0A0M0GRV6_9BACI</name>
<protein>
    <recommendedName>
        <fullName evidence="5 11">2-dehydropantoate 2-reductase</fullName>
        <ecNumber evidence="4 11">1.1.1.169</ecNumber>
    </recommendedName>
    <alternativeName>
        <fullName evidence="9 11">Ketopantoate reductase</fullName>
    </alternativeName>
</protein>
<evidence type="ECO:0000256" key="4">
    <source>
        <dbReference type="ARBA" id="ARBA00013014"/>
    </source>
</evidence>
<evidence type="ECO:0000313" key="15">
    <source>
        <dbReference type="Proteomes" id="UP000037405"/>
    </source>
</evidence>
<dbReference type="GO" id="GO:0050661">
    <property type="term" value="F:NADP binding"/>
    <property type="evidence" value="ECO:0007669"/>
    <property type="project" value="TreeGrafter"/>
</dbReference>
<comment type="catalytic activity">
    <reaction evidence="10 11">
        <text>(R)-pantoate + NADP(+) = 2-dehydropantoate + NADPH + H(+)</text>
        <dbReference type="Rhea" id="RHEA:16233"/>
        <dbReference type="ChEBI" id="CHEBI:11561"/>
        <dbReference type="ChEBI" id="CHEBI:15378"/>
        <dbReference type="ChEBI" id="CHEBI:15980"/>
        <dbReference type="ChEBI" id="CHEBI:57783"/>
        <dbReference type="ChEBI" id="CHEBI:58349"/>
        <dbReference type="EC" id="1.1.1.169"/>
    </reaction>
</comment>
<dbReference type="GO" id="GO:0008677">
    <property type="term" value="F:2-dehydropantoate 2-reductase activity"/>
    <property type="evidence" value="ECO:0007669"/>
    <property type="project" value="UniProtKB-EC"/>
</dbReference>
<feature type="domain" description="Ketopantoate reductase C-terminal" evidence="13">
    <location>
        <begin position="172"/>
        <end position="288"/>
    </location>
</feature>
<dbReference type="Gene3D" id="3.40.50.720">
    <property type="entry name" value="NAD(P)-binding Rossmann-like Domain"/>
    <property type="match status" value="1"/>
</dbReference>
<dbReference type="PANTHER" id="PTHR43765:SF2">
    <property type="entry name" value="2-DEHYDROPANTOATE 2-REDUCTASE"/>
    <property type="match status" value="1"/>
</dbReference>
<dbReference type="SUPFAM" id="SSF48179">
    <property type="entry name" value="6-phosphogluconate dehydrogenase C-terminal domain-like"/>
    <property type="match status" value="1"/>
</dbReference>
<dbReference type="Pfam" id="PF02558">
    <property type="entry name" value="ApbA"/>
    <property type="match status" value="1"/>
</dbReference>
<dbReference type="InterPro" id="IPR003710">
    <property type="entry name" value="ApbA"/>
</dbReference>
<keyword evidence="7 11" id="KW-0521">NADP</keyword>
<comment type="pathway">
    <text evidence="2 11">Cofactor biosynthesis; (R)-pantothenate biosynthesis; (R)-pantoate from 3-methyl-2-oxobutanoate: step 2/2.</text>
</comment>
<dbReference type="GO" id="GO:0005737">
    <property type="term" value="C:cytoplasm"/>
    <property type="evidence" value="ECO:0007669"/>
    <property type="project" value="TreeGrafter"/>
</dbReference>
<keyword evidence="15" id="KW-1185">Reference proteome</keyword>
<dbReference type="Gene3D" id="1.10.1040.10">
    <property type="entry name" value="N-(1-d-carboxylethyl)-l-norvaline Dehydrogenase, domain 2"/>
    <property type="match status" value="1"/>
</dbReference>
<dbReference type="PATRIC" id="fig|189381.12.peg.1555"/>
<evidence type="ECO:0000256" key="10">
    <source>
        <dbReference type="ARBA" id="ARBA00048793"/>
    </source>
</evidence>
<dbReference type="Pfam" id="PF08546">
    <property type="entry name" value="ApbA_C"/>
    <property type="match status" value="1"/>
</dbReference>
<dbReference type="InterPro" id="IPR036291">
    <property type="entry name" value="NAD(P)-bd_dom_sf"/>
</dbReference>
<feature type="domain" description="Ketopantoate reductase N-terminal" evidence="12">
    <location>
        <begin position="3"/>
        <end position="144"/>
    </location>
</feature>
<dbReference type="OrthoDB" id="9800163at2"/>
<dbReference type="STRING" id="189381.GCA_900166615_02870"/>
<comment type="function">
    <text evidence="1 11">Catalyzes the NADPH-dependent reduction of ketopantoate into pantoic acid.</text>
</comment>
<evidence type="ECO:0000256" key="2">
    <source>
        <dbReference type="ARBA" id="ARBA00004994"/>
    </source>
</evidence>
<dbReference type="InterPro" id="IPR013328">
    <property type="entry name" value="6PGD_dom2"/>
</dbReference>
<keyword evidence="6 11" id="KW-0566">Pantothenate biosynthesis</keyword>
<evidence type="ECO:0000256" key="5">
    <source>
        <dbReference type="ARBA" id="ARBA00019465"/>
    </source>
</evidence>
<dbReference type="GO" id="GO:0015940">
    <property type="term" value="P:pantothenate biosynthetic process"/>
    <property type="evidence" value="ECO:0007669"/>
    <property type="project" value="UniProtKB-UniPathway"/>
</dbReference>
<dbReference type="EC" id="1.1.1.169" evidence="4 11"/>
<evidence type="ECO:0000313" key="14">
    <source>
        <dbReference type="EMBL" id="KON92202.1"/>
    </source>
</evidence>
<sequence length="294" mass="32593">MDIGIIGAGAVGLLFAGYLGKRHDVTVYARRKEQREQLEARGVTVWREGSKEQTDVGAKSLSSLDSHHDLVILAVKGYDLEESLFITVPTDTPLLFIQNGIGHMDFLKTLPHDTVMAASVEHGALKENDYTVLHKGVGVTNIALVRGVPVPLQRLMKEEDEAFPFEEEEDYETMLLRKLFINAVINPLTAIAGCVNGEMMSNPHYNALIREVYGELLHLYPRMEAVISLEDIESICLNTAQNRSSMLADVENGRKTEVESILGEIIRKASPVDVPVIHTLYLLVKGKESTGRQT</sequence>
<dbReference type="NCBIfam" id="TIGR00745">
    <property type="entry name" value="apbA_panE"/>
    <property type="match status" value="1"/>
</dbReference>
<dbReference type="Proteomes" id="UP000037405">
    <property type="component" value="Unassembled WGS sequence"/>
</dbReference>
<dbReference type="SUPFAM" id="SSF51735">
    <property type="entry name" value="NAD(P)-binding Rossmann-fold domains"/>
    <property type="match status" value="1"/>
</dbReference>
<accession>A0A0M0GRV6</accession>
<dbReference type="PANTHER" id="PTHR43765">
    <property type="entry name" value="2-DEHYDROPANTOATE 2-REDUCTASE-RELATED"/>
    <property type="match status" value="1"/>
</dbReference>